<evidence type="ECO:0000313" key="1">
    <source>
        <dbReference type="Proteomes" id="UP000887576"/>
    </source>
</evidence>
<protein>
    <submittedName>
        <fullName evidence="2">Uncharacterized protein</fullName>
    </submittedName>
</protein>
<evidence type="ECO:0000313" key="2">
    <source>
        <dbReference type="WBParaSite" id="JU765_v2.g8379.t1"/>
    </source>
</evidence>
<organism evidence="1 2">
    <name type="scientific">Panagrolaimus sp. JU765</name>
    <dbReference type="NCBI Taxonomy" id="591449"/>
    <lineage>
        <taxon>Eukaryota</taxon>
        <taxon>Metazoa</taxon>
        <taxon>Ecdysozoa</taxon>
        <taxon>Nematoda</taxon>
        <taxon>Chromadorea</taxon>
        <taxon>Rhabditida</taxon>
        <taxon>Tylenchina</taxon>
        <taxon>Panagrolaimomorpha</taxon>
        <taxon>Panagrolaimoidea</taxon>
        <taxon>Panagrolaimidae</taxon>
        <taxon>Panagrolaimus</taxon>
    </lineage>
</organism>
<proteinExistence type="predicted"/>
<accession>A0AC34RN95</accession>
<dbReference type="WBParaSite" id="JU765_v2.g8379.t1">
    <property type="protein sequence ID" value="JU765_v2.g8379.t1"/>
    <property type="gene ID" value="JU765_v2.g8379"/>
</dbReference>
<dbReference type="Proteomes" id="UP000887576">
    <property type="component" value="Unplaced"/>
</dbReference>
<reference evidence="2" key="1">
    <citation type="submission" date="2022-11" db="UniProtKB">
        <authorList>
            <consortium name="WormBaseParasite"/>
        </authorList>
    </citation>
    <scope>IDENTIFICATION</scope>
</reference>
<sequence>MSGNSIPDIERNIKDKECPRITFKQMFNGKDTEDSPQNQKETDLTDLKELDNPFVIVADEEDEDPNWFDELLELTSWYDPTESPESRCSSPIDDPYGDSDEEDEIIKRLSAMNRDSSFCLST</sequence>
<name>A0AC34RN95_9BILA</name>